<dbReference type="InterPro" id="IPR046956">
    <property type="entry name" value="RLP23-like"/>
</dbReference>
<gene>
    <name evidence="12" type="ORF">EZV62_025821</name>
</gene>
<accession>A0A5C7H0Y3</accession>
<dbReference type="AlphaFoldDB" id="A0A5C7H0Y3"/>
<keyword evidence="4 10" id="KW-0732">Signal</keyword>
<evidence type="ECO:0000256" key="1">
    <source>
        <dbReference type="ARBA" id="ARBA00004479"/>
    </source>
</evidence>
<reference evidence="13" key="1">
    <citation type="journal article" date="2019" name="Gigascience">
        <title>De novo genome assembly of the endangered Acer yangbiense, a plant species with extremely small populations endemic to Yunnan Province, China.</title>
        <authorList>
            <person name="Yang J."/>
            <person name="Wariss H.M."/>
            <person name="Tao L."/>
            <person name="Zhang R."/>
            <person name="Yun Q."/>
            <person name="Hollingsworth P."/>
            <person name="Dao Z."/>
            <person name="Luo G."/>
            <person name="Guo H."/>
            <person name="Ma Y."/>
            <person name="Sun W."/>
        </authorList>
    </citation>
    <scope>NUCLEOTIDE SEQUENCE [LARGE SCALE GENOMIC DNA]</scope>
    <source>
        <strain evidence="13">cv. Malutang</strain>
    </source>
</reference>
<comment type="caution">
    <text evidence="12">The sequence shown here is derived from an EMBL/GenBank/DDBJ whole genome shotgun (WGS) entry which is preliminary data.</text>
</comment>
<evidence type="ECO:0000259" key="11">
    <source>
        <dbReference type="Pfam" id="PF08263"/>
    </source>
</evidence>
<dbReference type="EMBL" id="VAHF01000012">
    <property type="protein sequence ID" value="TXG49946.1"/>
    <property type="molecule type" value="Genomic_DNA"/>
</dbReference>
<dbReference type="PANTHER" id="PTHR48061">
    <property type="entry name" value="LEUCINE-RICH REPEAT RECEPTOR PROTEIN KINASE EMS1-LIKE-RELATED"/>
    <property type="match status" value="1"/>
</dbReference>
<evidence type="ECO:0000256" key="10">
    <source>
        <dbReference type="SAM" id="SignalP"/>
    </source>
</evidence>
<keyword evidence="6" id="KW-1133">Transmembrane helix</keyword>
<feature type="domain" description="Leucine-rich repeat-containing N-terminal plant-type" evidence="11">
    <location>
        <begin position="30"/>
        <end position="73"/>
    </location>
</feature>
<dbReference type="Proteomes" id="UP000323000">
    <property type="component" value="Chromosome 12"/>
</dbReference>
<comment type="subcellular location">
    <subcellularLocation>
        <location evidence="1">Membrane</location>
        <topology evidence="1">Single-pass type I membrane protein</topology>
    </subcellularLocation>
</comment>
<protein>
    <recommendedName>
        <fullName evidence="11">Leucine-rich repeat-containing N-terminal plant-type domain-containing protein</fullName>
    </recommendedName>
</protein>
<evidence type="ECO:0000256" key="3">
    <source>
        <dbReference type="ARBA" id="ARBA00022692"/>
    </source>
</evidence>
<dbReference type="Pfam" id="PF08263">
    <property type="entry name" value="LRRNT_2"/>
    <property type="match status" value="1"/>
</dbReference>
<dbReference type="InterPro" id="IPR001611">
    <property type="entry name" value="Leu-rich_rpt"/>
</dbReference>
<dbReference type="GO" id="GO:0016020">
    <property type="term" value="C:membrane"/>
    <property type="evidence" value="ECO:0007669"/>
    <property type="project" value="UniProtKB-SubCell"/>
</dbReference>
<dbReference type="OrthoDB" id="1305235at2759"/>
<evidence type="ECO:0000256" key="8">
    <source>
        <dbReference type="ARBA" id="ARBA00023170"/>
    </source>
</evidence>
<name>A0A5C7H0Y3_9ROSI</name>
<dbReference type="SUPFAM" id="SSF52058">
    <property type="entry name" value="L domain-like"/>
    <property type="match status" value="1"/>
</dbReference>
<evidence type="ECO:0000256" key="7">
    <source>
        <dbReference type="ARBA" id="ARBA00023136"/>
    </source>
</evidence>
<feature type="chain" id="PRO_5023029606" description="Leucine-rich repeat-containing N-terminal plant-type domain-containing protein" evidence="10">
    <location>
        <begin position="27"/>
        <end position="218"/>
    </location>
</feature>
<evidence type="ECO:0000256" key="2">
    <source>
        <dbReference type="ARBA" id="ARBA00022614"/>
    </source>
</evidence>
<evidence type="ECO:0000313" key="13">
    <source>
        <dbReference type="Proteomes" id="UP000323000"/>
    </source>
</evidence>
<dbReference type="Gene3D" id="3.80.10.10">
    <property type="entry name" value="Ribonuclease Inhibitor"/>
    <property type="match status" value="2"/>
</dbReference>
<evidence type="ECO:0000256" key="5">
    <source>
        <dbReference type="ARBA" id="ARBA00022737"/>
    </source>
</evidence>
<keyword evidence="3" id="KW-0812">Transmembrane</keyword>
<dbReference type="InterPro" id="IPR032675">
    <property type="entry name" value="LRR_dom_sf"/>
</dbReference>
<keyword evidence="5" id="KW-0677">Repeat</keyword>
<sequence length="218" mass="24417">MGWLSRCCYQLVFLQLFLLHSSLTHSKLCSNDQASLLLQFKQLFTYTSNYYDHYMEQWEEDTDCCSWNGVTCDDMGKGHVTGLHLSAKSLTVTIPSNSTLFLLPYLQVLDLSLNFELKGSFPEANRSNPLQILDVSHTSFSGRLPNSIDNLKSLTHLNLYYCKFIGSVPASIVNNFTGNIPSSFSNLRNLSLLDLSAQIELDEAKGSRAKGILICPCL</sequence>
<keyword evidence="7" id="KW-0472">Membrane</keyword>
<feature type="signal peptide" evidence="10">
    <location>
        <begin position="1"/>
        <end position="26"/>
    </location>
</feature>
<dbReference type="PANTHER" id="PTHR48061:SF46">
    <property type="entry name" value="LEUCINE-RICH REPEAT-CONTAINING N-TERMINAL PLANT-TYPE DOMAIN-CONTAINING PROTEIN"/>
    <property type="match status" value="1"/>
</dbReference>
<evidence type="ECO:0000256" key="9">
    <source>
        <dbReference type="ARBA" id="ARBA00023180"/>
    </source>
</evidence>
<keyword evidence="13" id="KW-1185">Reference proteome</keyword>
<proteinExistence type="predicted"/>
<evidence type="ECO:0000313" key="12">
    <source>
        <dbReference type="EMBL" id="TXG49946.1"/>
    </source>
</evidence>
<keyword evidence="9" id="KW-0325">Glycoprotein</keyword>
<organism evidence="12 13">
    <name type="scientific">Acer yangbiense</name>
    <dbReference type="NCBI Taxonomy" id="1000413"/>
    <lineage>
        <taxon>Eukaryota</taxon>
        <taxon>Viridiplantae</taxon>
        <taxon>Streptophyta</taxon>
        <taxon>Embryophyta</taxon>
        <taxon>Tracheophyta</taxon>
        <taxon>Spermatophyta</taxon>
        <taxon>Magnoliopsida</taxon>
        <taxon>eudicotyledons</taxon>
        <taxon>Gunneridae</taxon>
        <taxon>Pentapetalae</taxon>
        <taxon>rosids</taxon>
        <taxon>malvids</taxon>
        <taxon>Sapindales</taxon>
        <taxon>Sapindaceae</taxon>
        <taxon>Hippocastanoideae</taxon>
        <taxon>Acereae</taxon>
        <taxon>Acer</taxon>
    </lineage>
</organism>
<keyword evidence="8" id="KW-0675">Receptor</keyword>
<dbReference type="Pfam" id="PF00560">
    <property type="entry name" value="LRR_1"/>
    <property type="match status" value="2"/>
</dbReference>
<evidence type="ECO:0000256" key="6">
    <source>
        <dbReference type="ARBA" id="ARBA00022989"/>
    </source>
</evidence>
<evidence type="ECO:0000256" key="4">
    <source>
        <dbReference type="ARBA" id="ARBA00022729"/>
    </source>
</evidence>
<keyword evidence="2" id="KW-0433">Leucine-rich repeat</keyword>
<dbReference type="InterPro" id="IPR013210">
    <property type="entry name" value="LRR_N_plant-typ"/>
</dbReference>